<evidence type="ECO:0000313" key="3">
    <source>
        <dbReference type="RefSeq" id="XP_026282444.1"/>
    </source>
</evidence>
<keyword evidence="1" id="KW-0732">Signal</keyword>
<dbReference type="Proteomes" id="UP000504606">
    <property type="component" value="Unplaced"/>
</dbReference>
<accession>A0A6J1SMC1</accession>
<reference evidence="3" key="1">
    <citation type="submission" date="2025-08" db="UniProtKB">
        <authorList>
            <consortium name="RefSeq"/>
        </authorList>
    </citation>
    <scope>IDENTIFICATION</scope>
    <source>
        <tissue evidence="3">Whole organism</tissue>
    </source>
</reference>
<keyword evidence="2" id="KW-1185">Reference proteome</keyword>
<evidence type="ECO:0000256" key="1">
    <source>
        <dbReference type="SAM" id="SignalP"/>
    </source>
</evidence>
<gene>
    <name evidence="3" type="primary">LOC113209239</name>
</gene>
<feature type="chain" id="PRO_5026859598" evidence="1">
    <location>
        <begin position="19"/>
        <end position="191"/>
    </location>
</feature>
<dbReference type="RefSeq" id="XP_026282444.1">
    <property type="nucleotide sequence ID" value="XM_026426659.2"/>
</dbReference>
<feature type="signal peptide" evidence="1">
    <location>
        <begin position="1"/>
        <end position="18"/>
    </location>
</feature>
<dbReference type="GeneID" id="113209239"/>
<dbReference type="KEGG" id="foc:113209239"/>
<evidence type="ECO:0000313" key="2">
    <source>
        <dbReference type="Proteomes" id="UP000504606"/>
    </source>
</evidence>
<name>A0A6J1SMC1_FRAOC</name>
<dbReference type="AlphaFoldDB" id="A0A6J1SMC1"/>
<protein>
    <submittedName>
        <fullName evidence="3">Uncharacterized protein LOC113209239 isoform X1</fullName>
    </submittedName>
</protein>
<organism evidence="2 3">
    <name type="scientific">Frankliniella occidentalis</name>
    <name type="common">Western flower thrips</name>
    <name type="synonym">Euthrips occidentalis</name>
    <dbReference type="NCBI Taxonomy" id="133901"/>
    <lineage>
        <taxon>Eukaryota</taxon>
        <taxon>Metazoa</taxon>
        <taxon>Ecdysozoa</taxon>
        <taxon>Arthropoda</taxon>
        <taxon>Hexapoda</taxon>
        <taxon>Insecta</taxon>
        <taxon>Pterygota</taxon>
        <taxon>Neoptera</taxon>
        <taxon>Paraneoptera</taxon>
        <taxon>Thysanoptera</taxon>
        <taxon>Terebrantia</taxon>
        <taxon>Thripoidea</taxon>
        <taxon>Thripidae</taxon>
        <taxon>Frankliniella</taxon>
    </lineage>
</organism>
<sequence length="191" mass="22146">MPFLLVPLILMCQVGIQGKVMNTVIGPYVTYGERFYTCEPDNRLLPWTLRLRGSHFNPQKPKEAQLITGNVTAVNETFDDSCWIKVILDLRSNNQWKENNFVFSFRRNACHALRSNIPKFYEHIFKKRADDKGACILKPGVYAVNNTPIDWSFPNVPIFPYGQYRFRMTFGRGEDLFACWVAETKCLPKPD</sequence>
<proteinExistence type="predicted"/>